<evidence type="ECO:0000313" key="3">
    <source>
        <dbReference type="EMBL" id="TNC08373.1"/>
    </source>
</evidence>
<keyword evidence="1" id="KW-0238">DNA-binding</keyword>
<gene>
    <name evidence="3" type="ORF">FF100_29680</name>
</gene>
<protein>
    <submittedName>
        <fullName evidence="3">Helix-turn-helix domain-containing protein</fullName>
    </submittedName>
</protein>
<evidence type="ECO:0000313" key="4">
    <source>
        <dbReference type="Proteomes" id="UP000305267"/>
    </source>
</evidence>
<dbReference type="CDD" id="cd00093">
    <property type="entry name" value="HTH_XRE"/>
    <property type="match status" value="1"/>
</dbReference>
<dbReference type="Pfam" id="PF01381">
    <property type="entry name" value="HTH_3"/>
    <property type="match status" value="1"/>
</dbReference>
<organism evidence="3 4">
    <name type="scientific">Methylobacterium terricola</name>
    <dbReference type="NCBI Taxonomy" id="2583531"/>
    <lineage>
        <taxon>Bacteria</taxon>
        <taxon>Pseudomonadati</taxon>
        <taxon>Pseudomonadota</taxon>
        <taxon>Alphaproteobacteria</taxon>
        <taxon>Hyphomicrobiales</taxon>
        <taxon>Methylobacteriaceae</taxon>
        <taxon>Methylobacterium</taxon>
    </lineage>
</organism>
<keyword evidence="4" id="KW-1185">Reference proteome</keyword>
<proteinExistence type="predicted"/>
<dbReference type="RefSeq" id="WP_139039485.1">
    <property type="nucleotide sequence ID" value="NZ_VDDA01000024.1"/>
</dbReference>
<dbReference type="GO" id="GO:0003700">
    <property type="term" value="F:DNA-binding transcription factor activity"/>
    <property type="evidence" value="ECO:0007669"/>
    <property type="project" value="TreeGrafter"/>
</dbReference>
<dbReference type="EMBL" id="VDDA01000024">
    <property type="protein sequence ID" value="TNC08373.1"/>
    <property type="molecule type" value="Genomic_DNA"/>
</dbReference>
<dbReference type="PANTHER" id="PTHR46797">
    <property type="entry name" value="HTH-TYPE TRANSCRIPTIONAL REGULATOR"/>
    <property type="match status" value="1"/>
</dbReference>
<dbReference type="PANTHER" id="PTHR46797:SF1">
    <property type="entry name" value="METHYLPHOSPHONATE SYNTHASE"/>
    <property type="match status" value="1"/>
</dbReference>
<dbReference type="OrthoDB" id="9814751at2"/>
<evidence type="ECO:0000259" key="2">
    <source>
        <dbReference type="PROSITE" id="PS50943"/>
    </source>
</evidence>
<accession>A0A5C4L894</accession>
<reference evidence="3 4" key="1">
    <citation type="submission" date="2019-06" db="EMBL/GenBank/DDBJ databases">
        <title>Genome of Methylobacterium sp. 17Sr1-39.</title>
        <authorList>
            <person name="Seo T."/>
        </authorList>
    </citation>
    <scope>NUCLEOTIDE SEQUENCE [LARGE SCALE GENOMIC DNA]</scope>
    <source>
        <strain evidence="3 4">17Sr1-39</strain>
    </source>
</reference>
<sequence>MAQEAQPKPADEVSDAAASALAAIGVRIREVRRARSMTRQALAEASGLSPTMLSLVERGRASLGSLVVVAKALDMAMSDRLANEPAPEERLVVRAAERPVIGTTRHAIRRLLREGRSRGIAVALNEDGPHARRANRPVAHRGVAYGFVLDGKPTVGVEGAASCAGRAA</sequence>
<dbReference type="SMART" id="SM00530">
    <property type="entry name" value="HTH_XRE"/>
    <property type="match status" value="1"/>
</dbReference>
<dbReference type="SUPFAM" id="SSF51182">
    <property type="entry name" value="RmlC-like cupins"/>
    <property type="match status" value="1"/>
</dbReference>
<dbReference type="InterPro" id="IPR001387">
    <property type="entry name" value="Cro/C1-type_HTH"/>
</dbReference>
<dbReference type="SUPFAM" id="SSF47413">
    <property type="entry name" value="lambda repressor-like DNA-binding domains"/>
    <property type="match status" value="1"/>
</dbReference>
<dbReference type="Gene3D" id="1.10.260.40">
    <property type="entry name" value="lambda repressor-like DNA-binding domains"/>
    <property type="match status" value="1"/>
</dbReference>
<dbReference type="InterPro" id="IPR011051">
    <property type="entry name" value="RmlC_Cupin_sf"/>
</dbReference>
<dbReference type="GO" id="GO:0003677">
    <property type="term" value="F:DNA binding"/>
    <property type="evidence" value="ECO:0007669"/>
    <property type="project" value="UniProtKB-KW"/>
</dbReference>
<feature type="domain" description="HTH cro/C1-type" evidence="2">
    <location>
        <begin position="28"/>
        <end position="80"/>
    </location>
</feature>
<dbReference type="PROSITE" id="PS50943">
    <property type="entry name" value="HTH_CROC1"/>
    <property type="match status" value="1"/>
</dbReference>
<dbReference type="Proteomes" id="UP000305267">
    <property type="component" value="Unassembled WGS sequence"/>
</dbReference>
<dbReference type="AlphaFoldDB" id="A0A5C4L894"/>
<evidence type="ECO:0000256" key="1">
    <source>
        <dbReference type="ARBA" id="ARBA00023125"/>
    </source>
</evidence>
<dbReference type="InterPro" id="IPR050807">
    <property type="entry name" value="TransReg_Diox_bact_type"/>
</dbReference>
<name>A0A5C4L894_9HYPH</name>
<dbReference type="InterPro" id="IPR010982">
    <property type="entry name" value="Lambda_DNA-bd_dom_sf"/>
</dbReference>
<comment type="caution">
    <text evidence="3">The sequence shown here is derived from an EMBL/GenBank/DDBJ whole genome shotgun (WGS) entry which is preliminary data.</text>
</comment>
<dbReference type="GO" id="GO:0005829">
    <property type="term" value="C:cytosol"/>
    <property type="evidence" value="ECO:0007669"/>
    <property type="project" value="TreeGrafter"/>
</dbReference>